<evidence type="ECO:0000313" key="2">
    <source>
        <dbReference type="Proteomes" id="UP001060085"/>
    </source>
</evidence>
<name>A0ACB9ZXR8_CATRO</name>
<sequence length="129" mass="14884">MKHVNAILVIYNEEVPSRSRNDEKEIKIDENRAKTTKMKAENCNPRPTTDGMPHPTVGGSFYILCYRISSFVQGLLSWIQELKTLIQDFNLQLGDSKDDLRRHYSQGCLELKKEEQSRATNWGLITLID</sequence>
<comment type="caution">
    <text evidence="1">The sequence shown here is derived from an EMBL/GenBank/DDBJ whole genome shotgun (WGS) entry which is preliminary data.</text>
</comment>
<proteinExistence type="predicted"/>
<evidence type="ECO:0000313" key="1">
    <source>
        <dbReference type="EMBL" id="KAI5652775.1"/>
    </source>
</evidence>
<dbReference type="Proteomes" id="UP001060085">
    <property type="component" value="Linkage Group LG07"/>
</dbReference>
<dbReference type="EMBL" id="CM044707">
    <property type="protein sequence ID" value="KAI5652775.1"/>
    <property type="molecule type" value="Genomic_DNA"/>
</dbReference>
<accession>A0ACB9ZXR8</accession>
<organism evidence="1 2">
    <name type="scientific">Catharanthus roseus</name>
    <name type="common">Madagascar periwinkle</name>
    <name type="synonym">Vinca rosea</name>
    <dbReference type="NCBI Taxonomy" id="4058"/>
    <lineage>
        <taxon>Eukaryota</taxon>
        <taxon>Viridiplantae</taxon>
        <taxon>Streptophyta</taxon>
        <taxon>Embryophyta</taxon>
        <taxon>Tracheophyta</taxon>
        <taxon>Spermatophyta</taxon>
        <taxon>Magnoliopsida</taxon>
        <taxon>eudicotyledons</taxon>
        <taxon>Gunneridae</taxon>
        <taxon>Pentapetalae</taxon>
        <taxon>asterids</taxon>
        <taxon>lamiids</taxon>
        <taxon>Gentianales</taxon>
        <taxon>Apocynaceae</taxon>
        <taxon>Rauvolfioideae</taxon>
        <taxon>Vinceae</taxon>
        <taxon>Catharanthinae</taxon>
        <taxon>Catharanthus</taxon>
    </lineage>
</organism>
<gene>
    <name evidence="1" type="ORF">M9H77_29962</name>
</gene>
<reference evidence="2" key="1">
    <citation type="journal article" date="2023" name="Nat. Plants">
        <title>Single-cell RNA sequencing provides a high-resolution roadmap for understanding the multicellular compartmentation of specialized metabolism.</title>
        <authorList>
            <person name="Sun S."/>
            <person name="Shen X."/>
            <person name="Li Y."/>
            <person name="Li Y."/>
            <person name="Wang S."/>
            <person name="Li R."/>
            <person name="Zhang H."/>
            <person name="Shen G."/>
            <person name="Guo B."/>
            <person name="Wei J."/>
            <person name="Xu J."/>
            <person name="St-Pierre B."/>
            <person name="Chen S."/>
            <person name="Sun C."/>
        </authorList>
    </citation>
    <scope>NUCLEOTIDE SEQUENCE [LARGE SCALE GENOMIC DNA]</scope>
</reference>
<keyword evidence="2" id="KW-1185">Reference proteome</keyword>
<protein>
    <submittedName>
        <fullName evidence="1">Uncharacterized protein</fullName>
    </submittedName>
</protein>